<dbReference type="EMBL" id="JAOYFB010000001">
    <property type="protein sequence ID" value="KAK4002426.1"/>
    <property type="molecule type" value="Genomic_DNA"/>
</dbReference>
<keyword evidence="2" id="KW-1185">Reference proteome</keyword>
<accession>A0ABQ9YPD9</accession>
<comment type="caution">
    <text evidence="1">The sequence shown here is derived from an EMBL/GenBank/DDBJ whole genome shotgun (WGS) entry which is preliminary data.</text>
</comment>
<evidence type="ECO:0000313" key="1">
    <source>
        <dbReference type="EMBL" id="KAK4002426.1"/>
    </source>
</evidence>
<evidence type="ECO:0000313" key="2">
    <source>
        <dbReference type="Proteomes" id="UP001234178"/>
    </source>
</evidence>
<protein>
    <submittedName>
        <fullName evidence="1">Uncharacterized protein</fullName>
    </submittedName>
</protein>
<dbReference type="Proteomes" id="UP001234178">
    <property type="component" value="Unassembled WGS sequence"/>
</dbReference>
<organism evidence="1 2">
    <name type="scientific">Daphnia magna</name>
    <dbReference type="NCBI Taxonomy" id="35525"/>
    <lineage>
        <taxon>Eukaryota</taxon>
        <taxon>Metazoa</taxon>
        <taxon>Ecdysozoa</taxon>
        <taxon>Arthropoda</taxon>
        <taxon>Crustacea</taxon>
        <taxon>Branchiopoda</taxon>
        <taxon>Diplostraca</taxon>
        <taxon>Cladocera</taxon>
        <taxon>Anomopoda</taxon>
        <taxon>Daphniidae</taxon>
        <taxon>Daphnia</taxon>
    </lineage>
</organism>
<sequence>MIFTVGILALQISITFTKPNRRFRSTVYCESDYVTLEIKLNVLNHLRSQDKAEFLEVLEKLIKTSYP</sequence>
<reference evidence="1 2" key="1">
    <citation type="journal article" date="2023" name="Nucleic Acids Res.">
        <title>The hologenome of Daphnia magna reveals possible DNA methylation and microbiome-mediated evolution of the host genome.</title>
        <authorList>
            <person name="Chaturvedi A."/>
            <person name="Li X."/>
            <person name="Dhandapani V."/>
            <person name="Marshall H."/>
            <person name="Kissane S."/>
            <person name="Cuenca-Cambronero M."/>
            <person name="Asole G."/>
            <person name="Calvet F."/>
            <person name="Ruiz-Romero M."/>
            <person name="Marangio P."/>
            <person name="Guigo R."/>
            <person name="Rago D."/>
            <person name="Mirbahai L."/>
            <person name="Eastwood N."/>
            <person name="Colbourne J.K."/>
            <person name="Zhou J."/>
            <person name="Mallon E."/>
            <person name="Orsini L."/>
        </authorList>
    </citation>
    <scope>NUCLEOTIDE SEQUENCE [LARGE SCALE GENOMIC DNA]</scope>
    <source>
        <strain evidence="1">LRV0_1</strain>
    </source>
</reference>
<gene>
    <name evidence="1" type="ORF">OUZ56_004254</name>
</gene>
<proteinExistence type="predicted"/>
<name>A0ABQ9YPD9_9CRUS</name>